<feature type="region of interest" description="Disordered" evidence="1">
    <location>
        <begin position="296"/>
        <end position="338"/>
    </location>
</feature>
<organism evidence="2 3">
    <name type="scientific">Salix brachista</name>
    <dbReference type="NCBI Taxonomy" id="2182728"/>
    <lineage>
        <taxon>Eukaryota</taxon>
        <taxon>Viridiplantae</taxon>
        <taxon>Streptophyta</taxon>
        <taxon>Embryophyta</taxon>
        <taxon>Tracheophyta</taxon>
        <taxon>Spermatophyta</taxon>
        <taxon>Magnoliopsida</taxon>
        <taxon>eudicotyledons</taxon>
        <taxon>Gunneridae</taxon>
        <taxon>Pentapetalae</taxon>
        <taxon>rosids</taxon>
        <taxon>fabids</taxon>
        <taxon>Malpighiales</taxon>
        <taxon>Salicaceae</taxon>
        <taxon>Saliceae</taxon>
        <taxon>Salix</taxon>
    </lineage>
</organism>
<evidence type="ECO:0000313" key="2">
    <source>
        <dbReference type="EMBL" id="KAB5533900.1"/>
    </source>
</evidence>
<proteinExistence type="predicted"/>
<reference evidence="3" key="1">
    <citation type="journal article" date="2019" name="Gigascience">
        <title>De novo genome assembly of the endangered Acer yangbiense, a plant species with extremely small populations endemic to Yunnan Province, China.</title>
        <authorList>
            <person name="Yang J."/>
            <person name="Wariss H.M."/>
            <person name="Tao L."/>
            <person name="Zhang R."/>
            <person name="Yun Q."/>
            <person name="Hollingsworth P."/>
            <person name="Dao Z."/>
            <person name="Luo G."/>
            <person name="Guo H."/>
            <person name="Ma Y."/>
            <person name="Sun W."/>
        </authorList>
    </citation>
    <scope>NUCLEOTIDE SEQUENCE [LARGE SCALE GENOMIC DNA]</scope>
    <source>
        <strain evidence="3">cv. br00</strain>
    </source>
</reference>
<dbReference type="PANTHER" id="PTHR32091:SF4">
    <property type="entry name" value="OS07G0546100 PROTEIN"/>
    <property type="match status" value="1"/>
</dbReference>
<name>A0A5N5KU04_9ROSI</name>
<dbReference type="PANTHER" id="PTHR32091">
    <property type="entry name" value="EUKARYOTIC TRANSLATION INITIATION FACTOR 4B"/>
    <property type="match status" value="1"/>
</dbReference>
<feature type="compositionally biased region" description="Basic and acidic residues" evidence="1">
    <location>
        <begin position="296"/>
        <end position="313"/>
    </location>
</feature>
<keyword evidence="3" id="KW-1185">Reference proteome</keyword>
<accession>A0A5N5KU04</accession>
<evidence type="ECO:0000256" key="1">
    <source>
        <dbReference type="SAM" id="MobiDB-lite"/>
    </source>
</evidence>
<dbReference type="Proteomes" id="UP000326939">
    <property type="component" value="Chromosome 11"/>
</dbReference>
<comment type="caution">
    <text evidence="2">The sequence shown here is derived from an EMBL/GenBank/DDBJ whole genome shotgun (WGS) entry which is preliminary data.</text>
</comment>
<gene>
    <name evidence="2" type="ORF">DKX38_016986</name>
</gene>
<feature type="region of interest" description="Disordered" evidence="1">
    <location>
        <begin position="498"/>
        <end position="537"/>
    </location>
</feature>
<feature type="region of interest" description="Disordered" evidence="1">
    <location>
        <begin position="45"/>
        <end position="72"/>
    </location>
</feature>
<dbReference type="GO" id="GO:0003743">
    <property type="term" value="F:translation initiation factor activity"/>
    <property type="evidence" value="ECO:0007669"/>
    <property type="project" value="InterPro"/>
</dbReference>
<protein>
    <submittedName>
        <fullName evidence="2">Uncharacterized protein</fullName>
    </submittedName>
</protein>
<sequence length="593" mass="66724">MSKKKAFSGHTMSLKDFHGGSIPTNLPLPSAPGVSNDWTGHDRPNSWGGRMSRPDHWVRPHSSPATRHCDDKTPFLSRNIRIGRNFDEEERKPLDGFSGSRRTFSDESFQVAPRKVELMPALSVQLAGSYMAASAAESHARRVHERAHVEMHLQNVGDTGGLRVGGSYANAWTVRRQLVMGIDEPLQPTWSESSAVSKLANASALKKVSSGRWQTNHSMHNQTNAEVVEHLEMVKDIGNRGSEDYAYNRMNVAGGTEISDAMLPRHVERGLAIEDWIPGHRKELADPDRDRAPLHSELKERNPLPHVDRDRLPCSDAKSGGSIVQPPVHPEASERPKVKLLPRTKPLEISELPVPHHMQENQLPSHLAHGYAITSEELRPNVDAAKPPSVGVETENQMFERQKLNLKPRSPPLEQLDGNIERERKLLFGGARPREVVLKERGIDAAAMINHDFARHLDSVRADTLPQGQRIVKKFERKDQQVDIERVEVQRRNWHNENWRNNRDTGRRQQIERQPSPETCRKHVEQPKPASPDTGLRHGKIASALELAQAFSRSFSDRKLAGRCSGQRSLPGNVRLPFSRLVAPTPRRQINGY</sequence>
<evidence type="ECO:0000313" key="3">
    <source>
        <dbReference type="Proteomes" id="UP000326939"/>
    </source>
</evidence>
<feature type="compositionally biased region" description="Basic and acidic residues" evidence="1">
    <location>
        <begin position="498"/>
        <end position="511"/>
    </location>
</feature>
<dbReference type="GO" id="GO:0003729">
    <property type="term" value="F:mRNA binding"/>
    <property type="evidence" value="ECO:0007669"/>
    <property type="project" value="TreeGrafter"/>
</dbReference>
<dbReference type="InterPro" id="IPR010433">
    <property type="entry name" value="EIF-4B_pln"/>
</dbReference>
<dbReference type="AlphaFoldDB" id="A0A5N5KU04"/>
<dbReference type="EMBL" id="VDCV01000011">
    <property type="protein sequence ID" value="KAB5533900.1"/>
    <property type="molecule type" value="Genomic_DNA"/>
</dbReference>